<evidence type="ECO:0000256" key="7">
    <source>
        <dbReference type="PROSITE-ProRule" id="PRU00043"/>
    </source>
</evidence>
<dbReference type="PRINTS" id="PR00205">
    <property type="entry name" value="CADHERIN"/>
</dbReference>
<evidence type="ECO:0000256" key="4">
    <source>
        <dbReference type="ARBA" id="ARBA00022837"/>
    </source>
</evidence>
<dbReference type="STRING" id="283909.R7U8F5"/>
<reference evidence="9 11" key="2">
    <citation type="journal article" date="2013" name="Nature">
        <title>Insights into bilaterian evolution from three spiralian genomes.</title>
        <authorList>
            <person name="Simakov O."/>
            <person name="Marletaz F."/>
            <person name="Cho S.J."/>
            <person name="Edsinger-Gonzales E."/>
            <person name="Havlak P."/>
            <person name="Hellsten U."/>
            <person name="Kuo D.H."/>
            <person name="Larsson T."/>
            <person name="Lv J."/>
            <person name="Arendt D."/>
            <person name="Savage R."/>
            <person name="Osoegawa K."/>
            <person name="de Jong P."/>
            <person name="Grimwood J."/>
            <person name="Chapman J.A."/>
            <person name="Shapiro H."/>
            <person name="Aerts A."/>
            <person name="Otillar R.P."/>
            <person name="Terry A.Y."/>
            <person name="Boore J.L."/>
            <person name="Grigoriev I.V."/>
            <person name="Lindberg D.R."/>
            <person name="Seaver E.C."/>
            <person name="Weisblat D.A."/>
            <person name="Putnam N.H."/>
            <person name="Rokhsar D.S."/>
        </authorList>
    </citation>
    <scope>NUCLEOTIDE SEQUENCE</scope>
    <source>
        <strain evidence="9 11">I ESC-2004</strain>
    </source>
</reference>
<name>R7U8F5_CAPTE</name>
<dbReference type="PROSITE" id="PS50268">
    <property type="entry name" value="CADHERIN_2"/>
    <property type="match status" value="2"/>
</dbReference>
<comment type="subcellular location">
    <subcellularLocation>
        <location evidence="1">Membrane</location>
    </subcellularLocation>
</comment>
<dbReference type="PANTHER" id="PTHR24026">
    <property type="entry name" value="FAT ATYPICAL CADHERIN-RELATED"/>
    <property type="match status" value="1"/>
</dbReference>
<dbReference type="PANTHER" id="PTHR24026:SF125">
    <property type="entry name" value="FAT-LIKE CADHERIN-RELATED TUMOR SUPPRESSOR HOMOLOG"/>
    <property type="match status" value="1"/>
</dbReference>
<evidence type="ECO:0000256" key="6">
    <source>
        <dbReference type="ARBA" id="ARBA00023136"/>
    </source>
</evidence>
<dbReference type="GO" id="GO:0005886">
    <property type="term" value="C:plasma membrane"/>
    <property type="evidence" value="ECO:0007669"/>
    <property type="project" value="InterPro"/>
</dbReference>
<feature type="non-terminal residue" evidence="9">
    <location>
        <position position="1"/>
    </location>
</feature>
<dbReference type="Gene3D" id="2.60.40.60">
    <property type="entry name" value="Cadherins"/>
    <property type="match status" value="2"/>
</dbReference>
<feature type="domain" description="Cadherin" evidence="8">
    <location>
        <begin position="52"/>
        <end position="106"/>
    </location>
</feature>
<evidence type="ECO:0000259" key="8">
    <source>
        <dbReference type="PROSITE" id="PS50268"/>
    </source>
</evidence>
<dbReference type="HOGENOM" id="CLU_169361_0_0_1"/>
<dbReference type="EnsemblMetazoa" id="CapteT129407">
    <property type="protein sequence ID" value="CapteP129407"/>
    <property type="gene ID" value="CapteG129407"/>
</dbReference>
<evidence type="ECO:0000256" key="2">
    <source>
        <dbReference type="ARBA" id="ARBA00022692"/>
    </source>
</evidence>
<gene>
    <name evidence="9" type="ORF">CAPTEDRAFT_129407</name>
</gene>
<keyword evidence="3" id="KW-0677">Repeat</keyword>
<evidence type="ECO:0000256" key="3">
    <source>
        <dbReference type="ARBA" id="ARBA00022737"/>
    </source>
</evidence>
<dbReference type="InterPro" id="IPR020894">
    <property type="entry name" value="Cadherin_CS"/>
</dbReference>
<dbReference type="PROSITE" id="PS00232">
    <property type="entry name" value="CADHERIN_1"/>
    <property type="match status" value="1"/>
</dbReference>
<dbReference type="Proteomes" id="UP000014760">
    <property type="component" value="Unassembled WGS sequence"/>
</dbReference>
<dbReference type="AlphaFoldDB" id="R7U8F5"/>
<dbReference type="GO" id="GO:0005509">
    <property type="term" value="F:calcium ion binding"/>
    <property type="evidence" value="ECO:0007669"/>
    <property type="project" value="UniProtKB-UniRule"/>
</dbReference>
<organism evidence="9">
    <name type="scientific">Capitella teleta</name>
    <name type="common">Polychaete worm</name>
    <dbReference type="NCBI Taxonomy" id="283909"/>
    <lineage>
        <taxon>Eukaryota</taxon>
        <taxon>Metazoa</taxon>
        <taxon>Spiralia</taxon>
        <taxon>Lophotrochozoa</taxon>
        <taxon>Annelida</taxon>
        <taxon>Polychaeta</taxon>
        <taxon>Sedentaria</taxon>
        <taxon>Scolecida</taxon>
        <taxon>Capitellidae</taxon>
        <taxon>Capitella</taxon>
    </lineage>
</organism>
<keyword evidence="5" id="KW-1133">Transmembrane helix</keyword>
<reference evidence="10" key="3">
    <citation type="submission" date="2015-06" db="UniProtKB">
        <authorList>
            <consortium name="EnsemblMetazoa"/>
        </authorList>
    </citation>
    <scope>IDENTIFICATION</scope>
</reference>
<keyword evidence="11" id="KW-1185">Reference proteome</keyword>
<dbReference type="CDD" id="cd11304">
    <property type="entry name" value="Cadherin_repeat"/>
    <property type="match status" value="2"/>
</dbReference>
<accession>R7U8F5</accession>
<evidence type="ECO:0000313" key="11">
    <source>
        <dbReference type="Proteomes" id="UP000014760"/>
    </source>
</evidence>
<sequence length="114" mass="12751">GVIRTHGILDRESQAHYWLRVVACDRGTVPLCSTVEVLVEVEDLNDNVPQTEFPVYEPMVPENSDAGHSVVNLEARDADDSKNNQLTYSIVSGDPQGFFSIDEKSGEFRNRMLL</sequence>
<dbReference type="OMA" id="ENSRIGX"/>
<dbReference type="SUPFAM" id="SSF49313">
    <property type="entry name" value="Cadherin-like"/>
    <property type="match status" value="2"/>
</dbReference>
<dbReference type="EMBL" id="KB306899">
    <property type="protein sequence ID" value="ELT99375.1"/>
    <property type="molecule type" value="Genomic_DNA"/>
</dbReference>
<dbReference type="InterPro" id="IPR002126">
    <property type="entry name" value="Cadherin-like_dom"/>
</dbReference>
<protein>
    <recommendedName>
        <fullName evidence="8">Cadherin domain-containing protein</fullName>
    </recommendedName>
</protein>
<dbReference type="OrthoDB" id="6252479at2759"/>
<proteinExistence type="predicted"/>
<evidence type="ECO:0000256" key="1">
    <source>
        <dbReference type="ARBA" id="ARBA00004370"/>
    </source>
</evidence>
<feature type="domain" description="Cadherin" evidence="8">
    <location>
        <begin position="1"/>
        <end position="51"/>
    </location>
</feature>
<keyword evidence="4 7" id="KW-0106">Calcium</keyword>
<evidence type="ECO:0000256" key="5">
    <source>
        <dbReference type="ARBA" id="ARBA00022989"/>
    </source>
</evidence>
<reference evidence="11" key="1">
    <citation type="submission" date="2012-12" db="EMBL/GenBank/DDBJ databases">
        <authorList>
            <person name="Hellsten U."/>
            <person name="Grimwood J."/>
            <person name="Chapman J.A."/>
            <person name="Shapiro H."/>
            <person name="Aerts A."/>
            <person name="Otillar R.P."/>
            <person name="Terry A.Y."/>
            <person name="Boore J.L."/>
            <person name="Simakov O."/>
            <person name="Marletaz F."/>
            <person name="Cho S.-J."/>
            <person name="Edsinger-Gonzales E."/>
            <person name="Havlak P."/>
            <person name="Kuo D.-H."/>
            <person name="Larsson T."/>
            <person name="Lv J."/>
            <person name="Arendt D."/>
            <person name="Savage R."/>
            <person name="Osoegawa K."/>
            <person name="de Jong P."/>
            <person name="Lindberg D.R."/>
            <person name="Seaver E.C."/>
            <person name="Weisblat D.A."/>
            <person name="Putnam N.H."/>
            <person name="Grigoriev I.V."/>
            <person name="Rokhsar D.S."/>
        </authorList>
    </citation>
    <scope>NUCLEOTIDE SEQUENCE</scope>
    <source>
        <strain evidence="11">I ESC-2004</strain>
    </source>
</reference>
<dbReference type="GO" id="GO:0007156">
    <property type="term" value="P:homophilic cell adhesion via plasma membrane adhesion molecules"/>
    <property type="evidence" value="ECO:0007669"/>
    <property type="project" value="InterPro"/>
</dbReference>
<dbReference type="EMBL" id="AMQN01026565">
    <property type="status" value="NOT_ANNOTATED_CDS"/>
    <property type="molecule type" value="Genomic_DNA"/>
</dbReference>
<dbReference type="InterPro" id="IPR015919">
    <property type="entry name" value="Cadherin-like_sf"/>
</dbReference>
<evidence type="ECO:0000313" key="9">
    <source>
        <dbReference type="EMBL" id="ELT99375.1"/>
    </source>
</evidence>
<keyword evidence="6" id="KW-0472">Membrane</keyword>
<evidence type="ECO:0000313" key="10">
    <source>
        <dbReference type="EnsemblMetazoa" id="CapteP129407"/>
    </source>
</evidence>
<dbReference type="Pfam" id="PF00028">
    <property type="entry name" value="Cadherin"/>
    <property type="match status" value="1"/>
</dbReference>
<keyword evidence="2" id="KW-0812">Transmembrane</keyword>